<evidence type="ECO:0000313" key="3">
    <source>
        <dbReference type="Proteomes" id="UP000026961"/>
    </source>
</evidence>
<dbReference type="EnsemblPlants" id="OGLUM05G01590.1">
    <property type="protein sequence ID" value="OGLUM05G01590.1"/>
    <property type="gene ID" value="OGLUM05G01590"/>
</dbReference>
<dbReference type="AlphaFoldDB" id="A0A0D9ZTK7"/>
<dbReference type="HOGENOM" id="CLU_2675107_0_0_1"/>
<feature type="compositionally biased region" description="Polar residues" evidence="1">
    <location>
        <begin position="1"/>
        <end position="12"/>
    </location>
</feature>
<dbReference type="Proteomes" id="UP000026961">
    <property type="component" value="Chromosome 5"/>
</dbReference>
<name>A0A0D9ZTK7_9ORYZ</name>
<protein>
    <submittedName>
        <fullName evidence="2">Uncharacterized protein</fullName>
    </submittedName>
</protein>
<proteinExistence type="predicted"/>
<organism evidence="2">
    <name type="scientific">Oryza glumipatula</name>
    <dbReference type="NCBI Taxonomy" id="40148"/>
    <lineage>
        <taxon>Eukaryota</taxon>
        <taxon>Viridiplantae</taxon>
        <taxon>Streptophyta</taxon>
        <taxon>Embryophyta</taxon>
        <taxon>Tracheophyta</taxon>
        <taxon>Spermatophyta</taxon>
        <taxon>Magnoliopsida</taxon>
        <taxon>Liliopsida</taxon>
        <taxon>Poales</taxon>
        <taxon>Poaceae</taxon>
        <taxon>BOP clade</taxon>
        <taxon>Oryzoideae</taxon>
        <taxon>Oryzeae</taxon>
        <taxon>Oryzinae</taxon>
        <taxon>Oryza</taxon>
    </lineage>
</organism>
<feature type="region of interest" description="Disordered" evidence="1">
    <location>
        <begin position="1"/>
        <end position="23"/>
    </location>
</feature>
<reference evidence="2" key="1">
    <citation type="submission" date="2015-04" db="UniProtKB">
        <authorList>
            <consortium name="EnsemblPlants"/>
        </authorList>
    </citation>
    <scope>IDENTIFICATION</scope>
</reference>
<sequence>MEGTEQQFTTTPHHGEEEEEEAEVGEVRWWWWSPAPASDAYYRKGSVDYIAMEARNCRGIDEAKVSYLFCCIDSK</sequence>
<keyword evidence="3" id="KW-1185">Reference proteome</keyword>
<evidence type="ECO:0000313" key="2">
    <source>
        <dbReference type="EnsemblPlants" id="OGLUM05G01590.1"/>
    </source>
</evidence>
<reference evidence="2" key="2">
    <citation type="submission" date="2018-05" db="EMBL/GenBank/DDBJ databases">
        <title>OgluRS3 (Oryza glumaepatula Reference Sequence Version 3).</title>
        <authorList>
            <person name="Zhang J."/>
            <person name="Kudrna D."/>
            <person name="Lee S."/>
            <person name="Talag J."/>
            <person name="Welchert J."/>
            <person name="Wing R.A."/>
        </authorList>
    </citation>
    <scope>NUCLEOTIDE SEQUENCE [LARGE SCALE GENOMIC DNA]</scope>
</reference>
<accession>A0A0D9ZTK7</accession>
<dbReference type="Gramene" id="OGLUM05G01590.1">
    <property type="protein sequence ID" value="OGLUM05G01590.1"/>
    <property type="gene ID" value="OGLUM05G01590"/>
</dbReference>
<evidence type="ECO:0000256" key="1">
    <source>
        <dbReference type="SAM" id="MobiDB-lite"/>
    </source>
</evidence>